<dbReference type="EMBL" id="FOKV01000003">
    <property type="protein sequence ID" value="SFC32523.1"/>
    <property type="molecule type" value="Genomic_DNA"/>
</dbReference>
<dbReference type="STRING" id="1334022.SAMN04487907_103340"/>
<sequence length="938" mass="110604">MRTLFVLFFCCLLKIDGVVAQHQILINAELNKEERTIYIDQQLTYVNTVKEPIREIYLNDWANAFKDKNTPLARRFGEEYVRKFHFSKPEEKGYTSLEKVTYNNNDLVWIRPQNHPDILRVLLNKKLQPGEKINLKFKYSVKIPSDKFTRFGVSSDGNYKLKFWYLTPAVYDGEWKLYSHKDIGEQYTPPANLDIQLDVPTEFFPSTALNIFHNYAAGNRRHIRLTGENRVESELLLTQTYEPETLPVGQHQLVTNLDDDGLQPEIKDIILTRIFDFLQERLGEYPHQKILITKEDYLKNPVYGLNQLPDFIRPFPDGFNYDIQQLKTITNNFLSNSLLLDPQQDQWVHDAIAICLMIDYVDRYYPKMKLIGSLSKIIGLRWFHAADLEFNDQYQFLYMNMARLNIDQPLGSSKDSLLKFNVNIANPYKAGIGIKYLEDYLGSEPVKKTISEFYSENRLQLGTRQNFESILRKNANKNLDWFFEDYVNTRKKIDFKISKLKKSKDSLKVTIKNKRDNNMPVSLYGIKDDQIIYKRWVDNIGKEKQVTIPRNDAERIALNYEQVIPEYNQRNNFRGVSKLFNKPIQFRLLEDIEDPKYAQVFFTPEFDYNLYDGISIGPKMYNTTFLAKDLSFRISPKYGFNSNTVVGSANISYTWRYDNQDLRTIRMGIGGNRFSYGYDLFYRRYTPYLNFVFRPQNLRNNERQSLSIRNINVDRDENPFDQTQTSPNYNVFNVRYGYGNSYLVDRTSAVIDYQLAENFSKVSLSLQYRKLFKNNRQINLRFYGGTFIYSDLQQDADYFSFALDRPTDYLFDYNYYGRSEGDGLFSQQIIMAEGGFKSQVMPEYANQWITTVNASTNIWKWIFAYGDAGIVKNRGENSQFLYDSGVRVALVEDYFEVFFPVYSNLAWEIAQPDYDQKIRFIVSLDINTLIRLFTRRWY</sequence>
<name>A0A1I1IFK2_9FLAO</name>
<reference evidence="2" key="1">
    <citation type="submission" date="2016-10" db="EMBL/GenBank/DDBJ databases">
        <authorList>
            <person name="Varghese N."/>
            <person name="Submissions S."/>
        </authorList>
    </citation>
    <scope>NUCLEOTIDE SEQUENCE [LARGE SCALE GENOMIC DNA]</scope>
    <source>
        <strain evidence="2">DSM 24499</strain>
    </source>
</reference>
<evidence type="ECO:0008006" key="3">
    <source>
        <dbReference type="Google" id="ProtNLM"/>
    </source>
</evidence>
<dbReference type="OrthoDB" id="9813075at2"/>
<gene>
    <name evidence="1" type="ORF">SAMN04487907_103340</name>
</gene>
<accession>A0A1I1IFK2</accession>
<organism evidence="1 2">
    <name type="scientific">Zunongwangia mangrovi</name>
    <dbReference type="NCBI Taxonomy" id="1334022"/>
    <lineage>
        <taxon>Bacteria</taxon>
        <taxon>Pseudomonadati</taxon>
        <taxon>Bacteroidota</taxon>
        <taxon>Flavobacteriia</taxon>
        <taxon>Flavobacteriales</taxon>
        <taxon>Flavobacteriaceae</taxon>
        <taxon>Zunongwangia</taxon>
    </lineage>
</organism>
<dbReference type="AlphaFoldDB" id="A0A1I1IFK2"/>
<evidence type="ECO:0000313" key="2">
    <source>
        <dbReference type="Proteomes" id="UP000199438"/>
    </source>
</evidence>
<evidence type="ECO:0000313" key="1">
    <source>
        <dbReference type="EMBL" id="SFC32523.1"/>
    </source>
</evidence>
<dbReference type="Proteomes" id="UP000199438">
    <property type="component" value="Unassembled WGS sequence"/>
</dbReference>
<dbReference type="Gene3D" id="1.10.390.10">
    <property type="entry name" value="Neutral Protease Domain 2"/>
    <property type="match status" value="1"/>
</dbReference>
<dbReference type="InterPro" id="IPR027268">
    <property type="entry name" value="Peptidase_M4/M1_CTD_sf"/>
</dbReference>
<protein>
    <recommendedName>
        <fullName evidence="3">Peptidase M1 membrane alanine aminopeptidase domain-containing protein</fullName>
    </recommendedName>
</protein>
<keyword evidence="2" id="KW-1185">Reference proteome</keyword>
<proteinExistence type="predicted"/>